<keyword evidence="1" id="KW-0812">Transmembrane</keyword>
<protein>
    <submittedName>
        <fullName evidence="2">Uncharacterized protein</fullName>
    </submittedName>
</protein>
<evidence type="ECO:0000313" key="2">
    <source>
        <dbReference type="EMBL" id="KAE9542651.1"/>
    </source>
</evidence>
<feature type="transmembrane region" description="Helical" evidence="1">
    <location>
        <begin position="176"/>
        <end position="199"/>
    </location>
</feature>
<dbReference type="Proteomes" id="UP000475862">
    <property type="component" value="Unassembled WGS sequence"/>
</dbReference>
<dbReference type="EMBL" id="VYZN01000009">
    <property type="protein sequence ID" value="KAE9542651.1"/>
    <property type="molecule type" value="Genomic_DNA"/>
</dbReference>
<feature type="transmembrane region" description="Helical" evidence="1">
    <location>
        <begin position="123"/>
        <end position="144"/>
    </location>
</feature>
<keyword evidence="1" id="KW-1133">Transmembrane helix</keyword>
<name>A0A6G0U0L0_APHGL</name>
<gene>
    <name evidence="2" type="ORF">AGLY_002562</name>
</gene>
<proteinExistence type="predicted"/>
<reference evidence="2 3" key="1">
    <citation type="submission" date="2019-08" db="EMBL/GenBank/DDBJ databases">
        <title>The genome of the soybean aphid Biotype 1, its phylome, world population structure and adaptation to the North American continent.</title>
        <authorList>
            <person name="Giordano R."/>
            <person name="Donthu R.K."/>
            <person name="Hernandez A.G."/>
            <person name="Wright C.L."/>
            <person name="Zimin A.V."/>
        </authorList>
    </citation>
    <scope>NUCLEOTIDE SEQUENCE [LARGE SCALE GENOMIC DNA]</scope>
    <source>
        <tissue evidence="2">Whole aphids</tissue>
    </source>
</reference>
<comment type="caution">
    <text evidence="2">The sequence shown here is derived from an EMBL/GenBank/DDBJ whole genome shotgun (WGS) entry which is preliminary data.</text>
</comment>
<feature type="transmembrane region" description="Helical" evidence="1">
    <location>
        <begin position="53"/>
        <end position="74"/>
    </location>
</feature>
<accession>A0A6G0U0L0</accession>
<dbReference type="AlphaFoldDB" id="A0A6G0U0L0"/>
<feature type="transmembrane region" description="Helical" evidence="1">
    <location>
        <begin position="151"/>
        <end position="170"/>
    </location>
</feature>
<sequence>MFCISLCLSTLRCNRLISSLRNLFCCSYREQFFSASFNIIVNSNGKMFDSDSLVFISLAKLISCCNLLISFSCADHVFSFSNMDLIFTISLLKRYISLSFVDMVFDKLLNFFSYLSISSCNMVISLFTQFCNFCMVHSILFVFLKNTMSSYFISFKLIYKLFCSSSYLLVKFRLGILLNYFLFHSITIQRCSTLIYILLVDAKLQ</sequence>
<keyword evidence="3" id="KW-1185">Reference proteome</keyword>
<evidence type="ECO:0000313" key="3">
    <source>
        <dbReference type="Proteomes" id="UP000475862"/>
    </source>
</evidence>
<organism evidence="2 3">
    <name type="scientific">Aphis glycines</name>
    <name type="common">Soybean aphid</name>
    <dbReference type="NCBI Taxonomy" id="307491"/>
    <lineage>
        <taxon>Eukaryota</taxon>
        <taxon>Metazoa</taxon>
        <taxon>Ecdysozoa</taxon>
        <taxon>Arthropoda</taxon>
        <taxon>Hexapoda</taxon>
        <taxon>Insecta</taxon>
        <taxon>Pterygota</taxon>
        <taxon>Neoptera</taxon>
        <taxon>Paraneoptera</taxon>
        <taxon>Hemiptera</taxon>
        <taxon>Sternorrhyncha</taxon>
        <taxon>Aphidomorpha</taxon>
        <taxon>Aphidoidea</taxon>
        <taxon>Aphididae</taxon>
        <taxon>Aphidini</taxon>
        <taxon>Aphis</taxon>
        <taxon>Aphis</taxon>
    </lineage>
</organism>
<feature type="transmembrane region" description="Helical" evidence="1">
    <location>
        <begin position="95"/>
        <end position="117"/>
    </location>
</feature>
<evidence type="ECO:0000256" key="1">
    <source>
        <dbReference type="SAM" id="Phobius"/>
    </source>
</evidence>
<keyword evidence="1" id="KW-0472">Membrane</keyword>